<keyword evidence="1" id="KW-0145">Chemotaxis</keyword>
<dbReference type="Gene3D" id="3.30.450.20">
    <property type="entry name" value="PAS domain"/>
    <property type="match status" value="1"/>
</dbReference>
<proteinExistence type="predicted"/>
<dbReference type="SUPFAM" id="SSF55785">
    <property type="entry name" value="PYP-like sensor domain (PAS domain)"/>
    <property type="match status" value="1"/>
</dbReference>
<dbReference type="EMBL" id="CM001436">
    <property type="protein sequence ID" value="EHQ36033.1"/>
    <property type="molecule type" value="Genomic_DNA"/>
</dbReference>
<evidence type="ECO:0000313" key="5">
    <source>
        <dbReference type="Proteomes" id="UP000005741"/>
    </source>
</evidence>
<sequence length="497" mass="55503">MEGETGLKIEDYRKENAELRKTMLLYKSILDAIPFPVSVTDMDMKWIYMNPATAMIADMDPGESIGLHCSNWSTSLCNTEHCAFKQLHSGKNEAYLDHTDKKYKCNMAYVQDNEGHNIGMMEIIQDISDVAEISDYLDNEFAKLRENLDRFASGNFDLEFDVADADEYTVDIREQVIKINESFDRARDAVKLLVEDAGMLAKAGVEGRLDTRADASRHEGEFAGIVAGVNDTLDAVIGPLNIAAEYIERISRGDIPAKITGEYYGDFNEIKNNLNMCIDGLGGLVEADKILQNIKVNDFTEKTKGSYEGIFKELCDALNDVIDHNIYVQETVSQIADGNLERLPAYRAVGKRCDNDRLLPAYISMMSNIQLLVDETNDLTKAAVDGKLDVRADSSRLKGEYKNLIEGVNQTIDEFMGPMNIAAEYIERISRGDIPAKITGEYYGDFNEIKNNLNMCIDGLGGLVEADKILQNIKVNDFTEKTKGSYEGIFKGNMGMP</sequence>
<evidence type="ECO:0000256" key="1">
    <source>
        <dbReference type="ARBA" id="ARBA00022500"/>
    </source>
</evidence>
<dbReference type="PANTHER" id="PTHR43531:SF11">
    <property type="entry name" value="METHYL-ACCEPTING CHEMOTAXIS PROTEIN 3"/>
    <property type="match status" value="1"/>
</dbReference>
<evidence type="ECO:0000259" key="2">
    <source>
        <dbReference type="Pfam" id="PF08448"/>
    </source>
</evidence>
<dbReference type="Proteomes" id="UP000005741">
    <property type="component" value="Chromosome"/>
</dbReference>
<dbReference type="AlphaFoldDB" id="H1YYQ0"/>
<dbReference type="InParanoid" id="H1YYQ0"/>
<name>H1YYQ0_9EURY</name>
<organism evidence="4 5">
    <name type="scientific">Methanoplanus limicola DSM 2279</name>
    <dbReference type="NCBI Taxonomy" id="937775"/>
    <lineage>
        <taxon>Archaea</taxon>
        <taxon>Methanobacteriati</taxon>
        <taxon>Methanobacteriota</taxon>
        <taxon>Stenosarchaea group</taxon>
        <taxon>Methanomicrobia</taxon>
        <taxon>Methanomicrobiales</taxon>
        <taxon>Methanomicrobiaceae</taxon>
        <taxon>Methanoplanus</taxon>
    </lineage>
</organism>
<dbReference type="RefSeq" id="WP_004078172.1">
    <property type="nucleotide sequence ID" value="NZ_CM001436.1"/>
</dbReference>
<dbReference type="InterPro" id="IPR035965">
    <property type="entry name" value="PAS-like_dom_sf"/>
</dbReference>
<dbReference type="Pfam" id="PF18947">
    <property type="entry name" value="HAMP_2"/>
    <property type="match status" value="2"/>
</dbReference>
<dbReference type="Gene3D" id="1.20.120.1530">
    <property type="match status" value="2"/>
</dbReference>
<reference evidence="4 5" key="1">
    <citation type="submission" date="2011-10" db="EMBL/GenBank/DDBJ databases">
        <title>The Improved High-Quality Draft genome of Methanoplanus limicola DSM 2279.</title>
        <authorList>
            <consortium name="US DOE Joint Genome Institute (JGI-PGF)"/>
            <person name="Lucas S."/>
            <person name="Copeland A."/>
            <person name="Lapidus A."/>
            <person name="Glavina del Rio T."/>
            <person name="Dalin E."/>
            <person name="Tice H."/>
            <person name="Bruce D."/>
            <person name="Goodwin L."/>
            <person name="Pitluck S."/>
            <person name="Peters L."/>
            <person name="Mikhailova N."/>
            <person name="Lu M."/>
            <person name="Kyrpides N."/>
            <person name="Mavromatis K."/>
            <person name="Ivanova N."/>
            <person name="Markowitz V."/>
            <person name="Cheng J.-F."/>
            <person name="Hugenholtz P."/>
            <person name="Woyke T."/>
            <person name="Wu D."/>
            <person name="Wirth R."/>
            <person name="Brambilla E.-M."/>
            <person name="Klenk H.-P."/>
            <person name="Eisen J.A."/>
        </authorList>
    </citation>
    <scope>NUCLEOTIDE SEQUENCE [LARGE SCALE GENOMIC DNA]</scope>
    <source>
        <strain evidence="4 5">DSM 2279</strain>
    </source>
</reference>
<evidence type="ECO:0000259" key="3">
    <source>
        <dbReference type="Pfam" id="PF18947"/>
    </source>
</evidence>
<dbReference type="GO" id="GO:0006935">
    <property type="term" value="P:chemotaxis"/>
    <property type="evidence" value="ECO:0007669"/>
    <property type="project" value="UniProtKB-KW"/>
</dbReference>
<gene>
    <name evidence="4" type="ORF">Metlim_1944</name>
</gene>
<feature type="domain" description="HAMP" evidence="3">
    <location>
        <begin position="397"/>
        <end position="459"/>
    </location>
</feature>
<dbReference type="GO" id="GO:0007165">
    <property type="term" value="P:signal transduction"/>
    <property type="evidence" value="ECO:0007669"/>
    <property type="project" value="InterPro"/>
</dbReference>
<dbReference type="Pfam" id="PF08448">
    <property type="entry name" value="PAS_4"/>
    <property type="match status" value="1"/>
</dbReference>
<dbReference type="InterPro" id="IPR013656">
    <property type="entry name" value="PAS_4"/>
</dbReference>
<dbReference type="HOGENOM" id="CLU_576996_0_0_2"/>
<feature type="domain" description="HAMP" evidence="3">
    <location>
        <begin position="217"/>
        <end position="280"/>
    </location>
</feature>
<evidence type="ECO:0000313" key="4">
    <source>
        <dbReference type="EMBL" id="EHQ36033.1"/>
    </source>
</evidence>
<accession>H1YYQ0</accession>
<dbReference type="InterPro" id="IPR003660">
    <property type="entry name" value="HAMP_dom"/>
</dbReference>
<dbReference type="PANTHER" id="PTHR43531">
    <property type="entry name" value="PROTEIN ICFG"/>
    <property type="match status" value="1"/>
</dbReference>
<dbReference type="GO" id="GO:0016020">
    <property type="term" value="C:membrane"/>
    <property type="evidence" value="ECO:0007669"/>
    <property type="project" value="InterPro"/>
</dbReference>
<protein>
    <submittedName>
        <fullName evidence="4">PAS fold-4 domain protein</fullName>
    </submittedName>
</protein>
<keyword evidence="5" id="KW-1185">Reference proteome</keyword>
<feature type="domain" description="PAS fold-4" evidence="2">
    <location>
        <begin position="30"/>
        <end position="130"/>
    </location>
</feature>
<dbReference type="PATRIC" id="fig|937775.9.peg.2182"/>
<dbReference type="OrthoDB" id="8523at2157"/>
<dbReference type="InterPro" id="IPR051310">
    <property type="entry name" value="MCP_chemotaxis"/>
</dbReference>
<dbReference type="STRING" id="937775.Metlim_1944"/>